<dbReference type="InterPro" id="IPR052220">
    <property type="entry name" value="METTL25"/>
</dbReference>
<accession>A0A0L8FVB5</accession>
<evidence type="ECO:0000259" key="1">
    <source>
        <dbReference type="Pfam" id="PF13679"/>
    </source>
</evidence>
<sequence>MSNHIADTLQRHEHIVREDHLTQLINFISKHQWIYDFQFTKFFVEEVWKKAPAGWLDYLITLSTEQLKQLTEGTITSNCPDSLKEYIETCIELSTHRKRLDNFDPPPLNSFFTEGLTMKKKHEITAMSSLVHNLASRANIHTLVDVGSGLGYIDHALSSTHGYDILGIECQEIFAHKSEMRAAQFEIEQLPTCKFSTCILQLKQSKECLQQFQEALSNHQQQHKRPSTTAPPSAEEPVMLMGLHCCGDLTPTVLNIFLQLNQAHILSCISCCYHKMDYNVNEHQFTNFPMSAKAKRAFSFQQGINGFSHLNVYALRLAAQQTKSQWMNQTEAQYDYCKKNVTLRGLLEILFLKEGIAQSKQVCRVKKKINYSTAEAYINAVLSNIQDIAEDRAHYLSKEFLQLFADNQTNFQFIEPITCLQVLLQPILETLIHYDRLAFLQESGCRAYLIPLFNEQISPRNIIIVAEKK</sequence>
<gene>
    <name evidence="2" type="ORF">OCBIM_22007464mg</name>
</gene>
<dbReference type="KEGG" id="obi:106881057"/>
<dbReference type="OrthoDB" id="10258156at2759"/>
<dbReference type="PANTHER" id="PTHR12496:SF0">
    <property type="entry name" value="METHYLTRANSFERASE DOMAIN-CONTAINING PROTEIN"/>
    <property type="match status" value="1"/>
</dbReference>
<evidence type="ECO:0000313" key="2">
    <source>
        <dbReference type="EMBL" id="KOF68355.1"/>
    </source>
</evidence>
<feature type="domain" description="Methyltransferase" evidence="1">
    <location>
        <begin position="119"/>
        <end position="277"/>
    </location>
</feature>
<dbReference type="InterPro" id="IPR025714">
    <property type="entry name" value="Methyltranfer_dom"/>
</dbReference>
<dbReference type="AlphaFoldDB" id="A0A0L8FVB5"/>
<name>A0A0L8FVB5_OCTBM</name>
<reference evidence="2" key="1">
    <citation type="submission" date="2015-07" db="EMBL/GenBank/DDBJ databases">
        <title>MeaNS - Measles Nucleotide Surveillance Program.</title>
        <authorList>
            <person name="Tran T."/>
            <person name="Druce J."/>
        </authorList>
    </citation>
    <scope>NUCLEOTIDE SEQUENCE</scope>
    <source>
        <strain evidence="2">UCB-OBI-ISO-001</strain>
        <tissue evidence="2">Gonad</tissue>
    </source>
</reference>
<dbReference type="PANTHER" id="PTHR12496">
    <property type="entry name" value="CGI-41 METHYLTRANSFERASE"/>
    <property type="match status" value="1"/>
</dbReference>
<dbReference type="EMBL" id="KQ426354">
    <property type="protein sequence ID" value="KOF68355.1"/>
    <property type="molecule type" value="Genomic_DNA"/>
</dbReference>
<proteinExistence type="predicted"/>
<protein>
    <recommendedName>
        <fullName evidence="1">Methyltransferase domain-containing protein</fullName>
    </recommendedName>
</protein>
<dbReference type="OMA" id="HIMPCCY"/>
<dbReference type="Pfam" id="PF13679">
    <property type="entry name" value="Methyltransf_32"/>
    <property type="match status" value="1"/>
</dbReference>
<organism evidence="2">
    <name type="scientific">Octopus bimaculoides</name>
    <name type="common">California two-spotted octopus</name>
    <dbReference type="NCBI Taxonomy" id="37653"/>
    <lineage>
        <taxon>Eukaryota</taxon>
        <taxon>Metazoa</taxon>
        <taxon>Spiralia</taxon>
        <taxon>Lophotrochozoa</taxon>
        <taxon>Mollusca</taxon>
        <taxon>Cephalopoda</taxon>
        <taxon>Coleoidea</taxon>
        <taxon>Octopodiformes</taxon>
        <taxon>Octopoda</taxon>
        <taxon>Incirrata</taxon>
        <taxon>Octopodidae</taxon>
        <taxon>Octopus</taxon>
    </lineage>
</organism>